<organism evidence="4 5">
    <name type="scientific">Inhella inkyongensis</name>
    <dbReference type="NCBI Taxonomy" id="392593"/>
    <lineage>
        <taxon>Bacteria</taxon>
        <taxon>Pseudomonadati</taxon>
        <taxon>Pseudomonadota</taxon>
        <taxon>Betaproteobacteria</taxon>
        <taxon>Burkholderiales</taxon>
        <taxon>Sphaerotilaceae</taxon>
        <taxon>Inhella</taxon>
    </lineage>
</organism>
<name>A0A840S4C7_9BURK</name>
<evidence type="ECO:0000313" key="4">
    <source>
        <dbReference type="EMBL" id="MBB5206137.1"/>
    </source>
</evidence>
<dbReference type="Proteomes" id="UP000554837">
    <property type="component" value="Unassembled WGS sequence"/>
</dbReference>
<evidence type="ECO:0000256" key="1">
    <source>
        <dbReference type="ARBA" id="ARBA00022801"/>
    </source>
</evidence>
<dbReference type="InterPro" id="IPR036866">
    <property type="entry name" value="RibonucZ/Hydroxyglut_hydro"/>
</dbReference>
<evidence type="ECO:0000259" key="2">
    <source>
        <dbReference type="SMART" id="SM00849"/>
    </source>
</evidence>
<dbReference type="SMART" id="SM01027">
    <property type="entry name" value="Beta-Casp"/>
    <property type="match status" value="1"/>
</dbReference>
<dbReference type="SMART" id="SM00849">
    <property type="entry name" value="Lactamase_B"/>
    <property type="match status" value="1"/>
</dbReference>
<dbReference type="Gene3D" id="3.40.50.10890">
    <property type="match status" value="1"/>
</dbReference>
<dbReference type="Gene3D" id="3.60.15.10">
    <property type="entry name" value="Ribonuclease Z/Hydroxyacylglutathione hydrolase-like"/>
    <property type="match status" value="1"/>
</dbReference>
<dbReference type="RefSeq" id="WP_138856340.1">
    <property type="nucleotide sequence ID" value="NZ_CP040709.1"/>
</dbReference>
<dbReference type="Pfam" id="PF10996">
    <property type="entry name" value="Beta-Casp"/>
    <property type="match status" value="1"/>
</dbReference>
<dbReference type="Pfam" id="PF07521">
    <property type="entry name" value="RMMBL"/>
    <property type="match status" value="1"/>
</dbReference>
<keyword evidence="1" id="KW-0378">Hydrolase</keyword>
<dbReference type="InterPro" id="IPR001279">
    <property type="entry name" value="Metallo-B-lactamas"/>
</dbReference>
<dbReference type="EMBL" id="JACHHO010000007">
    <property type="protein sequence ID" value="MBB5206137.1"/>
    <property type="molecule type" value="Genomic_DNA"/>
</dbReference>
<dbReference type="InterPro" id="IPR011108">
    <property type="entry name" value="RMMBL"/>
</dbReference>
<evidence type="ECO:0000313" key="5">
    <source>
        <dbReference type="Proteomes" id="UP000554837"/>
    </source>
</evidence>
<dbReference type="AlphaFoldDB" id="A0A840S4C7"/>
<dbReference type="OrthoDB" id="9803916at2"/>
<dbReference type="PANTHER" id="PTHR11203">
    <property type="entry name" value="CLEAVAGE AND POLYADENYLATION SPECIFICITY FACTOR FAMILY MEMBER"/>
    <property type="match status" value="1"/>
</dbReference>
<evidence type="ECO:0000259" key="3">
    <source>
        <dbReference type="SMART" id="SM01027"/>
    </source>
</evidence>
<dbReference type="CDD" id="cd16295">
    <property type="entry name" value="TTHA0252-CPSF-like_MBL-fold"/>
    <property type="match status" value="1"/>
</dbReference>
<dbReference type="SUPFAM" id="SSF56281">
    <property type="entry name" value="Metallo-hydrolase/oxidoreductase"/>
    <property type="match status" value="1"/>
</dbReference>
<dbReference type="Pfam" id="PF00753">
    <property type="entry name" value="Lactamase_B"/>
    <property type="match status" value="1"/>
</dbReference>
<dbReference type="GO" id="GO:0016787">
    <property type="term" value="F:hydrolase activity"/>
    <property type="evidence" value="ECO:0007669"/>
    <property type="project" value="UniProtKB-KW"/>
</dbReference>
<dbReference type="PANTHER" id="PTHR11203:SF37">
    <property type="entry name" value="INTEGRATOR COMPLEX SUBUNIT 11"/>
    <property type="match status" value="1"/>
</dbReference>
<accession>A0A840S4C7</accession>
<reference evidence="4 5" key="1">
    <citation type="submission" date="2020-08" db="EMBL/GenBank/DDBJ databases">
        <title>Genomic Encyclopedia of Type Strains, Phase IV (KMG-IV): sequencing the most valuable type-strain genomes for metagenomic binning, comparative biology and taxonomic classification.</title>
        <authorList>
            <person name="Goeker M."/>
        </authorList>
    </citation>
    <scope>NUCLEOTIDE SEQUENCE [LARGE SCALE GENOMIC DNA]</scope>
    <source>
        <strain evidence="4 5">DSM 23958</strain>
    </source>
</reference>
<protein>
    <submittedName>
        <fullName evidence="4">Metallo-beta-lactamase family protein</fullName>
    </submittedName>
</protein>
<comment type="caution">
    <text evidence="4">The sequence shown here is derived from an EMBL/GenBank/DDBJ whole genome shotgun (WGS) entry which is preliminary data.</text>
</comment>
<dbReference type="GO" id="GO:0004521">
    <property type="term" value="F:RNA endonuclease activity"/>
    <property type="evidence" value="ECO:0007669"/>
    <property type="project" value="TreeGrafter"/>
</dbReference>
<proteinExistence type="predicted"/>
<keyword evidence="5" id="KW-1185">Reference proteome</keyword>
<feature type="domain" description="Beta-Casp" evidence="3">
    <location>
        <begin position="246"/>
        <end position="366"/>
    </location>
</feature>
<dbReference type="InterPro" id="IPR050698">
    <property type="entry name" value="MBL"/>
</dbReference>
<sequence length="451" mass="48759">MQLQFLGAADTVTGSRHFVEFGGARLLLDCGLFQGFKTHRERNWAPPPEVLRDLDAVLLSHAHLDHCGWLPVLVKHGFRGPVYASAATCALAEVLLLDSAHLQEEDARRANRGGWSRHRPARPLYTAADVKRTLALMQPLAPGRSRSVAGVQLQLVPAGHLLGASSLRLSRGDQTLVLSGDLGRDDDLLMPPPQAPGAADVLLVESTYGNRCHPQEDVQARLGEIIRSTVRRGGSVLLPSFAVGRAQALLLVLQRLRAAGEIAADMPIYLDSPMARTATRLYQQHARLLRISAREAAGLVDEVTLIETPQESQALQRSRWPKVVISASGMATGGRVLGHLKAMLPNPRHHIVFPGFQVAGTRGAALVGGAREVKMFGEYIAVKAEVSHLEGFSGHADAEGLMAWLRAFPKPPSQTFVVHGEPAAADALRCRIQDELGWAVRVPAQGECWSA</sequence>
<dbReference type="InterPro" id="IPR022712">
    <property type="entry name" value="Beta_Casp"/>
</dbReference>
<feature type="domain" description="Metallo-beta-lactamase" evidence="2">
    <location>
        <begin position="13"/>
        <end position="234"/>
    </location>
</feature>
<gene>
    <name evidence="4" type="ORF">HNQ51_003480</name>
</gene>